<keyword evidence="1" id="KW-0175">Coiled coil</keyword>
<dbReference type="AlphaFoldDB" id="A0A9D2CRU6"/>
<reference evidence="2" key="1">
    <citation type="journal article" date="2021" name="PeerJ">
        <title>Extensive microbial diversity within the chicken gut microbiome revealed by metagenomics and culture.</title>
        <authorList>
            <person name="Gilroy R."/>
            <person name="Ravi A."/>
            <person name="Getino M."/>
            <person name="Pursley I."/>
            <person name="Horton D.L."/>
            <person name="Alikhan N.F."/>
            <person name="Baker D."/>
            <person name="Gharbi K."/>
            <person name="Hall N."/>
            <person name="Watson M."/>
            <person name="Adriaenssens E.M."/>
            <person name="Foster-Nyarko E."/>
            <person name="Jarju S."/>
            <person name="Secka A."/>
            <person name="Antonio M."/>
            <person name="Oren A."/>
            <person name="Chaudhuri R.R."/>
            <person name="La Ragione R."/>
            <person name="Hildebrand F."/>
            <person name="Pallen M.J."/>
        </authorList>
    </citation>
    <scope>NUCLEOTIDE SEQUENCE</scope>
    <source>
        <strain evidence="2">1345</strain>
    </source>
</reference>
<evidence type="ECO:0000313" key="3">
    <source>
        <dbReference type="Proteomes" id="UP000886750"/>
    </source>
</evidence>
<proteinExistence type="predicted"/>
<gene>
    <name evidence="2" type="ORF">H9729_02290</name>
</gene>
<sequence>MTQEEFDKAVNKLIEEANEESESAKKRYEADCRAERDRALSRRIFRSTVLDAVLATLKEEYDALVLKIQKELDESLEALYGEGIEGGGGGGDIDPDDAPYEVDYTLPMRDRYVAVKNYYLDEFDDMAASLAAFEADEIAKDYLGSYYDYLHQLLLLLQ</sequence>
<comment type="caution">
    <text evidence="2">The sequence shown here is derived from an EMBL/GenBank/DDBJ whole genome shotgun (WGS) entry which is preliminary data.</text>
</comment>
<reference evidence="2" key="2">
    <citation type="submission" date="2021-04" db="EMBL/GenBank/DDBJ databases">
        <authorList>
            <person name="Gilroy R."/>
        </authorList>
    </citation>
    <scope>NUCLEOTIDE SEQUENCE</scope>
    <source>
        <strain evidence="2">1345</strain>
    </source>
</reference>
<protein>
    <submittedName>
        <fullName evidence="2">Uncharacterized protein</fullName>
    </submittedName>
</protein>
<name>A0A9D2CRU6_9FIRM</name>
<evidence type="ECO:0000313" key="2">
    <source>
        <dbReference type="EMBL" id="HIY96495.1"/>
    </source>
</evidence>
<organism evidence="2 3">
    <name type="scientific">Candidatus Borkfalkia excrementigallinarum</name>
    <dbReference type="NCBI Taxonomy" id="2838506"/>
    <lineage>
        <taxon>Bacteria</taxon>
        <taxon>Bacillati</taxon>
        <taxon>Bacillota</taxon>
        <taxon>Clostridia</taxon>
        <taxon>Christensenellales</taxon>
        <taxon>Christensenellaceae</taxon>
        <taxon>Candidatus Borkfalkia</taxon>
    </lineage>
</organism>
<dbReference type="Proteomes" id="UP000886750">
    <property type="component" value="Unassembled WGS sequence"/>
</dbReference>
<feature type="coiled-coil region" evidence="1">
    <location>
        <begin position="7"/>
        <end position="74"/>
    </location>
</feature>
<evidence type="ECO:0000256" key="1">
    <source>
        <dbReference type="SAM" id="Coils"/>
    </source>
</evidence>
<dbReference type="EMBL" id="DXCQ01000025">
    <property type="protein sequence ID" value="HIY96495.1"/>
    <property type="molecule type" value="Genomic_DNA"/>
</dbReference>
<accession>A0A9D2CRU6</accession>